<dbReference type="InterPro" id="IPR036770">
    <property type="entry name" value="Ankyrin_rpt-contain_sf"/>
</dbReference>
<dbReference type="Proteomes" id="UP001146351">
    <property type="component" value="Unassembled WGS sequence"/>
</dbReference>
<dbReference type="OrthoDB" id="4772757at2759"/>
<evidence type="ECO:0000256" key="1">
    <source>
        <dbReference type="ARBA" id="ARBA00022737"/>
    </source>
</evidence>
<dbReference type="EMBL" id="JAPQKO010000005">
    <property type="protein sequence ID" value="KAJ5161772.1"/>
    <property type="molecule type" value="Genomic_DNA"/>
</dbReference>
<keyword evidence="5" id="KW-1185">Reference proteome</keyword>
<protein>
    <submittedName>
        <fullName evidence="4">Ankyrin-3</fullName>
    </submittedName>
</protein>
<dbReference type="SUPFAM" id="SSF48403">
    <property type="entry name" value="Ankyrin repeat"/>
    <property type="match status" value="1"/>
</dbReference>
<dbReference type="InterPro" id="IPR050745">
    <property type="entry name" value="Multifunctional_regulatory"/>
</dbReference>
<reference evidence="4" key="2">
    <citation type="journal article" date="2023" name="IMA Fungus">
        <title>Comparative genomic study of the Penicillium genus elucidates a diverse pangenome and 15 lateral gene transfer events.</title>
        <authorList>
            <person name="Petersen C."/>
            <person name="Sorensen T."/>
            <person name="Nielsen M.R."/>
            <person name="Sondergaard T.E."/>
            <person name="Sorensen J.L."/>
            <person name="Fitzpatrick D.A."/>
            <person name="Frisvad J.C."/>
            <person name="Nielsen K.L."/>
        </authorList>
    </citation>
    <scope>NUCLEOTIDE SEQUENCE</scope>
    <source>
        <strain evidence="4">IBT 21917</strain>
    </source>
</reference>
<reference evidence="4" key="1">
    <citation type="submission" date="2022-11" db="EMBL/GenBank/DDBJ databases">
        <authorList>
            <person name="Petersen C."/>
        </authorList>
    </citation>
    <scope>NUCLEOTIDE SEQUENCE</scope>
    <source>
        <strain evidence="4">IBT 21917</strain>
    </source>
</reference>
<keyword evidence="2 3" id="KW-0040">ANK repeat</keyword>
<comment type="caution">
    <text evidence="4">The sequence shown here is derived from an EMBL/GenBank/DDBJ whole genome shotgun (WGS) entry which is preliminary data.</text>
</comment>
<name>A0A9W9I244_9EURO</name>
<dbReference type="PROSITE" id="PS50297">
    <property type="entry name" value="ANK_REP_REGION"/>
    <property type="match status" value="1"/>
</dbReference>
<dbReference type="InterPro" id="IPR002110">
    <property type="entry name" value="Ankyrin_rpt"/>
</dbReference>
<dbReference type="Pfam" id="PF12796">
    <property type="entry name" value="Ank_2"/>
    <property type="match status" value="2"/>
</dbReference>
<evidence type="ECO:0000313" key="4">
    <source>
        <dbReference type="EMBL" id="KAJ5161772.1"/>
    </source>
</evidence>
<dbReference type="AlphaFoldDB" id="A0A9W9I244"/>
<accession>A0A9W9I244</accession>
<keyword evidence="1" id="KW-0677">Repeat</keyword>
<feature type="repeat" description="ANK" evidence="3">
    <location>
        <begin position="175"/>
        <end position="207"/>
    </location>
</feature>
<evidence type="ECO:0000313" key="5">
    <source>
        <dbReference type="Proteomes" id="UP001146351"/>
    </source>
</evidence>
<sequence length="229" mass="25490">MAPDTLRLAKSAAKSNNVTLLRQVLDAWEAEENPKPPRDSQRPMSEFQDCLLEALEHSNLDVVEELFKRGNAIWKKNIPLIIWLLQNGADPNDGLEDEMFVSPLATAVSSRENASLEVFELLLKNGAKPNKAAFLEAAKEGHCDMLQILLDRGINVNCRMTRNEHWLAWSSEPEANGTALHYAAIEGKPRVVQFLLERGADSKAKTPDGLTPREAAEKNGHFDCARLLP</sequence>
<dbReference type="PANTHER" id="PTHR24189:SF50">
    <property type="entry name" value="ANKYRIN REPEAT AND SOCS BOX PROTEIN 2"/>
    <property type="match status" value="1"/>
</dbReference>
<dbReference type="PROSITE" id="PS50088">
    <property type="entry name" value="ANK_REPEAT"/>
    <property type="match status" value="1"/>
</dbReference>
<dbReference type="PANTHER" id="PTHR24189">
    <property type="entry name" value="MYOTROPHIN"/>
    <property type="match status" value="1"/>
</dbReference>
<organism evidence="4 5">
    <name type="scientific">Penicillium capsulatum</name>
    <dbReference type="NCBI Taxonomy" id="69766"/>
    <lineage>
        <taxon>Eukaryota</taxon>
        <taxon>Fungi</taxon>
        <taxon>Dikarya</taxon>
        <taxon>Ascomycota</taxon>
        <taxon>Pezizomycotina</taxon>
        <taxon>Eurotiomycetes</taxon>
        <taxon>Eurotiomycetidae</taxon>
        <taxon>Eurotiales</taxon>
        <taxon>Aspergillaceae</taxon>
        <taxon>Penicillium</taxon>
    </lineage>
</organism>
<dbReference type="Gene3D" id="1.25.40.20">
    <property type="entry name" value="Ankyrin repeat-containing domain"/>
    <property type="match status" value="2"/>
</dbReference>
<gene>
    <name evidence="4" type="ORF">N7492_007164</name>
</gene>
<proteinExistence type="predicted"/>
<evidence type="ECO:0000256" key="2">
    <source>
        <dbReference type="ARBA" id="ARBA00023043"/>
    </source>
</evidence>
<evidence type="ECO:0000256" key="3">
    <source>
        <dbReference type="PROSITE-ProRule" id="PRU00023"/>
    </source>
</evidence>
<dbReference type="SMART" id="SM00248">
    <property type="entry name" value="ANK"/>
    <property type="match status" value="4"/>
</dbReference>